<evidence type="ECO:0000256" key="3">
    <source>
        <dbReference type="ARBA" id="ARBA00022603"/>
    </source>
</evidence>
<evidence type="ECO:0000256" key="4">
    <source>
        <dbReference type="ARBA" id="ARBA00022679"/>
    </source>
</evidence>
<dbReference type="OrthoDB" id="9815856at2"/>
<dbReference type="EC" id="2.1.1.107" evidence="2"/>
<proteinExistence type="inferred from homology"/>
<dbReference type="RefSeq" id="WP_068609147.1">
    <property type="nucleotide sequence ID" value="NZ_LZDH01000056.1"/>
</dbReference>
<gene>
    <name evidence="10" type="ORF">A9O67_06095</name>
</gene>
<dbReference type="GO" id="GO:0019354">
    <property type="term" value="P:siroheme biosynthetic process"/>
    <property type="evidence" value="ECO:0007669"/>
    <property type="project" value="UniProtKB-UniPathway"/>
</dbReference>
<dbReference type="STRING" id="1101373.A9O67_06095"/>
<keyword evidence="11" id="KW-1185">Reference proteome</keyword>
<dbReference type="Gene3D" id="3.30.950.10">
    <property type="entry name" value="Methyltransferase, Cobalt-precorrin-4 Transmethylase, Domain 2"/>
    <property type="match status" value="1"/>
</dbReference>
<dbReference type="SUPFAM" id="SSF53790">
    <property type="entry name" value="Tetrapyrrole methylase"/>
    <property type="match status" value="1"/>
</dbReference>
<evidence type="ECO:0000256" key="7">
    <source>
        <dbReference type="ARBA" id="ARBA00025705"/>
    </source>
</evidence>
<evidence type="ECO:0000256" key="5">
    <source>
        <dbReference type="ARBA" id="ARBA00022691"/>
    </source>
</evidence>
<feature type="domain" description="Tetrapyrrole methylase" evidence="9">
    <location>
        <begin position="10"/>
        <end position="223"/>
    </location>
</feature>
<dbReference type="PROSITE" id="PS00840">
    <property type="entry name" value="SUMT_2"/>
    <property type="match status" value="1"/>
</dbReference>
<keyword evidence="3 8" id="KW-0489">Methyltransferase</keyword>
<dbReference type="InterPro" id="IPR000878">
    <property type="entry name" value="4pyrrol_Mease"/>
</dbReference>
<dbReference type="Pfam" id="PF00590">
    <property type="entry name" value="TP_methylase"/>
    <property type="match status" value="1"/>
</dbReference>
<dbReference type="InterPro" id="IPR050161">
    <property type="entry name" value="Siro_Cobalamin_biosynth"/>
</dbReference>
<evidence type="ECO:0000313" key="10">
    <source>
        <dbReference type="EMBL" id="OBS30572.1"/>
    </source>
</evidence>
<dbReference type="InterPro" id="IPR014776">
    <property type="entry name" value="4pyrrole_Mease_sub2"/>
</dbReference>
<dbReference type="FunFam" id="3.40.1010.10:FF:000001">
    <property type="entry name" value="Siroheme synthase"/>
    <property type="match status" value="1"/>
</dbReference>
<dbReference type="CDD" id="cd11642">
    <property type="entry name" value="SUMT"/>
    <property type="match status" value="1"/>
</dbReference>
<comment type="similarity">
    <text evidence="1 8">Belongs to the precorrin methyltransferase family.</text>
</comment>
<protein>
    <recommendedName>
        <fullName evidence="2">uroporphyrinogen-III C-methyltransferase</fullName>
        <ecNumber evidence="2">2.1.1.107</ecNumber>
    </recommendedName>
</protein>
<dbReference type="InterPro" id="IPR006366">
    <property type="entry name" value="CobA/CysG_C"/>
</dbReference>
<dbReference type="PANTHER" id="PTHR45790">
    <property type="entry name" value="SIROHEME SYNTHASE-RELATED"/>
    <property type="match status" value="1"/>
</dbReference>
<sequence>MTSPTPPRGRVTLVGAGPGDPELLTIKAVRALAEADVILVDDLVPQAVLQHASPLARIVHVGKRGGCRSTPQAFIDKLMVQQAQQGLHVVRLKGGDPFIFGRAGEEIARLRAEGIPVDVVNGVTAGLAAAAALQTSLTHRHAAHGVVFVTGHPAPGQAPLDWATLGRTAHALRLTLVIYMGVASATAIQHGLLQTMRATTPVAVVHQASLPRQRHVVTTLGTLPQTLQAHALGSPAVIIVGDVLQGLAALPASQAHASPTRRAA</sequence>
<evidence type="ECO:0000256" key="8">
    <source>
        <dbReference type="RuleBase" id="RU003960"/>
    </source>
</evidence>
<dbReference type="PROSITE" id="PS00839">
    <property type="entry name" value="SUMT_1"/>
    <property type="match status" value="1"/>
</dbReference>
<evidence type="ECO:0000259" key="9">
    <source>
        <dbReference type="Pfam" id="PF00590"/>
    </source>
</evidence>
<organism evidence="10 11">
    <name type="scientific">Tepidimonas fonticaldi</name>
    <dbReference type="NCBI Taxonomy" id="1101373"/>
    <lineage>
        <taxon>Bacteria</taxon>
        <taxon>Pseudomonadati</taxon>
        <taxon>Pseudomonadota</taxon>
        <taxon>Betaproteobacteria</taxon>
        <taxon>Burkholderiales</taxon>
        <taxon>Tepidimonas</taxon>
    </lineage>
</organism>
<dbReference type="NCBIfam" id="TIGR01469">
    <property type="entry name" value="cobA_cysG_Cterm"/>
    <property type="match status" value="1"/>
</dbReference>
<accession>A0A1A6DUH7</accession>
<keyword evidence="5" id="KW-0949">S-adenosyl-L-methionine</keyword>
<evidence type="ECO:0000256" key="2">
    <source>
        <dbReference type="ARBA" id="ARBA00012162"/>
    </source>
</evidence>
<evidence type="ECO:0000256" key="6">
    <source>
        <dbReference type="ARBA" id="ARBA00023244"/>
    </source>
</evidence>
<evidence type="ECO:0000256" key="1">
    <source>
        <dbReference type="ARBA" id="ARBA00005879"/>
    </source>
</evidence>
<dbReference type="GO" id="GO:0032259">
    <property type="term" value="P:methylation"/>
    <property type="evidence" value="ECO:0007669"/>
    <property type="project" value="UniProtKB-KW"/>
</dbReference>
<dbReference type="EMBL" id="LZDH01000056">
    <property type="protein sequence ID" value="OBS30572.1"/>
    <property type="molecule type" value="Genomic_DNA"/>
</dbReference>
<dbReference type="UniPathway" id="UPA00262">
    <property type="reaction ID" value="UER00211"/>
</dbReference>
<keyword evidence="6" id="KW-0627">Porphyrin biosynthesis</keyword>
<reference evidence="10 11" key="1">
    <citation type="submission" date="2016-06" db="EMBL/GenBank/DDBJ databases">
        <title>Genome sequence of Tepidimonas fonticaldi PL17.</title>
        <authorList>
            <person name="Pinnaka A.K."/>
        </authorList>
    </citation>
    <scope>NUCLEOTIDE SEQUENCE [LARGE SCALE GENOMIC DNA]</scope>
    <source>
        <strain evidence="10 11">PL17</strain>
    </source>
</reference>
<evidence type="ECO:0000313" key="11">
    <source>
        <dbReference type="Proteomes" id="UP000091969"/>
    </source>
</evidence>
<comment type="pathway">
    <text evidence="7">Porphyrin-containing compound metabolism; siroheme biosynthesis; precorrin-2 from uroporphyrinogen III: step 1/1.</text>
</comment>
<dbReference type="AlphaFoldDB" id="A0A1A6DUH7"/>
<dbReference type="Proteomes" id="UP000091969">
    <property type="component" value="Unassembled WGS sequence"/>
</dbReference>
<dbReference type="InterPro" id="IPR035996">
    <property type="entry name" value="4pyrrol_Methylase_sf"/>
</dbReference>
<dbReference type="InterPro" id="IPR014777">
    <property type="entry name" value="4pyrrole_Mease_sub1"/>
</dbReference>
<dbReference type="NCBIfam" id="NF004790">
    <property type="entry name" value="PRK06136.1"/>
    <property type="match status" value="1"/>
</dbReference>
<dbReference type="Gene3D" id="3.40.1010.10">
    <property type="entry name" value="Cobalt-precorrin-4 Transmethylase, Domain 1"/>
    <property type="match status" value="1"/>
</dbReference>
<dbReference type="PANTHER" id="PTHR45790:SF3">
    <property type="entry name" value="S-ADENOSYL-L-METHIONINE-DEPENDENT UROPORPHYRINOGEN III METHYLTRANSFERASE, CHLOROPLASTIC"/>
    <property type="match status" value="1"/>
</dbReference>
<comment type="caution">
    <text evidence="10">The sequence shown here is derived from an EMBL/GenBank/DDBJ whole genome shotgun (WGS) entry which is preliminary data.</text>
</comment>
<keyword evidence="4 8" id="KW-0808">Transferase</keyword>
<dbReference type="GO" id="GO:0004851">
    <property type="term" value="F:uroporphyrin-III C-methyltransferase activity"/>
    <property type="evidence" value="ECO:0007669"/>
    <property type="project" value="UniProtKB-EC"/>
</dbReference>
<name>A0A1A6DUH7_9BURK</name>
<dbReference type="InterPro" id="IPR003043">
    <property type="entry name" value="Uropor_MeTrfase_CS"/>
</dbReference>